<dbReference type="Proteomes" id="UP001196870">
    <property type="component" value="Unassembled WGS sequence"/>
</dbReference>
<proteinExistence type="predicted"/>
<dbReference type="Gene3D" id="3.30.365.10">
    <property type="entry name" value="Aldehyde oxidase/xanthine dehydrogenase, molybdopterin binding domain"/>
    <property type="match status" value="4"/>
</dbReference>
<dbReference type="SUPFAM" id="SSF54665">
    <property type="entry name" value="CO dehydrogenase molybdoprotein N-domain-like"/>
    <property type="match status" value="1"/>
</dbReference>
<organism evidence="2 3">
    <name type="scientific">Plastoroseomonas hellenica</name>
    <dbReference type="NCBI Taxonomy" id="2687306"/>
    <lineage>
        <taxon>Bacteria</taxon>
        <taxon>Pseudomonadati</taxon>
        <taxon>Pseudomonadota</taxon>
        <taxon>Alphaproteobacteria</taxon>
        <taxon>Acetobacterales</taxon>
        <taxon>Acetobacteraceae</taxon>
        <taxon>Plastoroseomonas</taxon>
    </lineage>
</organism>
<dbReference type="EMBL" id="JAAGBB010000009">
    <property type="protein sequence ID" value="MBR0664550.1"/>
    <property type="molecule type" value="Genomic_DNA"/>
</dbReference>
<protein>
    <submittedName>
        <fullName evidence="2">Xanthine dehydrogenase family protein molybdopterin-binding subunit</fullName>
    </submittedName>
</protein>
<dbReference type="InterPro" id="IPR008274">
    <property type="entry name" value="AldOxase/xan_DH_MoCoBD1"/>
</dbReference>
<dbReference type="InterPro" id="IPR000674">
    <property type="entry name" value="Ald_Oxase/Xan_DH_a/b"/>
</dbReference>
<gene>
    <name evidence="2" type="ORF">GXW71_09320</name>
</gene>
<dbReference type="Pfam" id="PF02738">
    <property type="entry name" value="MoCoBD_1"/>
    <property type="match status" value="1"/>
</dbReference>
<dbReference type="InterPro" id="IPR006311">
    <property type="entry name" value="TAT_signal"/>
</dbReference>
<reference evidence="3" key="1">
    <citation type="journal article" date="2021" name="Syst. Appl. Microbiol.">
        <title>Roseomonas hellenica sp. nov., isolated from roots of wild-growing Alkanna tinctoria.</title>
        <authorList>
            <person name="Rat A."/>
            <person name="Naranjo H.D."/>
            <person name="Lebbe L."/>
            <person name="Cnockaert M."/>
            <person name="Krigas N."/>
            <person name="Grigoriadou K."/>
            <person name="Maloupa E."/>
            <person name="Willems A."/>
        </authorList>
    </citation>
    <scope>NUCLEOTIDE SEQUENCE [LARGE SCALE GENOMIC DNA]</scope>
    <source>
        <strain evidence="3">LMG 31523</strain>
    </source>
</reference>
<dbReference type="SUPFAM" id="SSF56003">
    <property type="entry name" value="Molybdenum cofactor-binding domain"/>
    <property type="match status" value="2"/>
</dbReference>
<dbReference type="InterPro" id="IPR037165">
    <property type="entry name" value="AldOxase/xan_DH_Mopterin-bd_sf"/>
</dbReference>
<sequence>MDTHMDGLALLLQGEGAALNLSRRGTLGAMAAGGLLLALGIPTRPARAQEGPAVMAHATKVAAYLAIRPDGSITLQNPFAEGGQGIHTAIAQIVAEELDADLARFAVEVAPPGPDYLLLMGGNARFTGGSSSVRSSYAHFRKLGATARAMLVQAAATAWQVPPTQVTTEPGRLLHAASGRSAGYGDFAAAAAALTPPADAVLKDRAQFRLIGKPEKRLDVQDKSTGRAQYAIDIKVEGMLHAAVVHAPRAGAEPGAVTNEAALRAMPGVVSVHRLPGAVAVVADSFFRARKAVEAAEVQWTALSGTVLPENFSSASLLETFRAAADQPGNPARDALGDAPAALRAAARVVTADYDAPYLAHAQLEPPSSIARFNADGTLDVWTPNQAPELFQGVAARTAEIPPERVRIHSPLLGGFFGRHFVYGPANPMPQAVLLAKATQRPVKVIWTREEEFGRDAYRPLSFARLRAGLDAQGRITGLHASCVGEGPIGKHFGAAALGDPPVDGSVVEGVAFKPYAIPARRIDHVVVPQPVNIGFWRSVGHSMNDFFYESFLDEIAHATSRDPLALRRELLARSPRHLALLDAVVSLSGGWRPAAFMAEDGTRRARGVAMASPFGSEVATIAEVSVADGEVRVHDVWVAIDPGSIVNPAIVEAQVRSAAAIGLSSALYEEVVFEGGQPQQRNFDTYRILPPDRMPRVQVRIVESGAPMGGIGEPGTPGVPPAVANAVFTLTGTRLRRMPFANTRLSAS</sequence>
<dbReference type="Pfam" id="PF20256">
    <property type="entry name" value="MoCoBD_2"/>
    <property type="match status" value="2"/>
</dbReference>
<dbReference type="InterPro" id="IPR036856">
    <property type="entry name" value="Ald_Oxase/Xan_DH_a/b_sf"/>
</dbReference>
<evidence type="ECO:0000313" key="2">
    <source>
        <dbReference type="EMBL" id="MBR0664550.1"/>
    </source>
</evidence>
<comment type="caution">
    <text evidence="2">The sequence shown here is derived from an EMBL/GenBank/DDBJ whole genome shotgun (WGS) entry which is preliminary data.</text>
</comment>
<name>A0ABS5EW71_9PROT</name>
<feature type="domain" description="Aldehyde oxidase/xanthine dehydrogenase a/b hammerhead" evidence="1">
    <location>
        <begin position="225"/>
        <end position="304"/>
    </location>
</feature>
<dbReference type="InterPro" id="IPR012368">
    <property type="entry name" value="OxRdtase_Mopterin-bd_su_IorB"/>
</dbReference>
<dbReference type="InterPro" id="IPR046867">
    <property type="entry name" value="AldOxase/xan_DH_MoCoBD2"/>
</dbReference>
<accession>A0ABS5EW71</accession>
<evidence type="ECO:0000259" key="1">
    <source>
        <dbReference type="SMART" id="SM01008"/>
    </source>
</evidence>
<dbReference type="PIRSF" id="PIRSF036389">
    <property type="entry name" value="IOR_B"/>
    <property type="match status" value="1"/>
</dbReference>
<dbReference type="PANTHER" id="PTHR47495">
    <property type="entry name" value="ALDEHYDE DEHYDROGENASE"/>
    <property type="match status" value="1"/>
</dbReference>
<evidence type="ECO:0000313" key="3">
    <source>
        <dbReference type="Proteomes" id="UP001196870"/>
    </source>
</evidence>
<dbReference type="RefSeq" id="WP_246526417.1">
    <property type="nucleotide sequence ID" value="NZ_JAAGBB010000009.1"/>
</dbReference>
<dbReference type="Gene3D" id="3.90.1170.50">
    <property type="entry name" value="Aldehyde oxidase/xanthine dehydrogenase, a/b hammerhead"/>
    <property type="match status" value="1"/>
</dbReference>
<dbReference type="SMART" id="SM01008">
    <property type="entry name" value="Ald_Xan_dh_C"/>
    <property type="match status" value="1"/>
</dbReference>
<dbReference type="PANTHER" id="PTHR47495:SF1">
    <property type="entry name" value="BLL3820 PROTEIN"/>
    <property type="match status" value="1"/>
</dbReference>
<keyword evidence="3" id="KW-1185">Reference proteome</keyword>
<dbReference type="PROSITE" id="PS51318">
    <property type="entry name" value="TAT"/>
    <property type="match status" value="1"/>
</dbReference>
<dbReference type="InterPro" id="IPR052516">
    <property type="entry name" value="N-heterocyclic_Hydroxylase"/>
</dbReference>